<dbReference type="Proteomes" id="UP000230605">
    <property type="component" value="Chromosome 5"/>
</dbReference>
<keyword evidence="5" id="KW-1185">Reference proteome</keyword>
<dbReference type="OrthoDB" id="10349388at2759"/>
<dbReference type="Proteomes" id="UP001302367">
    <property type="component" value="Chromosome 10"/>
</dbReference>
<reference evidence="3 5" key="2">
    <citation type="submission" date="2023-09" db="EMBL/GenBank/DDBJ databases">
        <title>Complete-Gapless Cercospora beticola genome.</title>
        <authorList>
            <person name="Wyatt N.A."/>
            <person name="Spanner R.E."/>
            <person name="Bolton M.D."/>
        </authorList>
    </citation>
    <scope>NUCLEOTIDE SEQUENCE [LARGE SCALE GENOMIC DNA]</scope>
    <source>
        <strain evidence="3">Cb09-40</strain>
    </source>
</reference>
<dbReference type="EMBL" id="LKMD01000108">
    <property type="protein sequence ID" value="PIA89395.1"/>
    <property type="molecule type" value="Genomic_DNA"/>
</dbReference>
<evidence type="ECO:0000256" key="1">
    <source>
        <dbReference type="SAM" id="Phobius"/>
    </source>
</evidence>
<proteinExistence type="predicted"/>
<sequence length="438" mass="48640">MLHPLPHQRPPCLQSPSLLPIVRPRPCLVLALVIVHPPPPQSSPLAEMPEAAPPSTAVEFATLPRRVTFVAGDDLLHRLPRAPPEPHGLRAKIQLLEEKRAKRRTWRRGGDRVHGQRSTVATRTRAAVMVVLMVLMAAMLYMLARGVSHRMEYWDVVDHLRAERCRSLPAYRSVPSDTMLPTAVPDEPTVLAAFDTIISDSPALRAYLSISSTLGHDLRVELAFIDTQLAAAATTTAITNLKSTNAPHPPIPAAWTTALYLQVLRWERTLLNLLRSAPSLLYSNSDAPSSSHADPALDLALAKAEAYHSSRRLHFQTLETTLGPVDFAFLRASKLWEMLRIAVESSHFQAQWQQQTPNATEGADLGVLLLRQLQTRAMDQVWAQVRSWKELADQSAGQQRCDKPAHGAACKSETTSFAWTAEKEARCWVRIYRSLGPS</sequence>
<evidence type="ECO:0000313" key="3">
    <source>
        <dbReference type="EMBL" id="WPB08537.1"/>
    </source>
</evidence>
<name>A0A2G5HA28_CERBT</name>
<feature type="transmembrane region" description="Helical" evidence="1">
    <location>
        <begin position="126"/>
        <end position="144"/>
    </location>
</feature>
<dbReference type="AlphaFoldDB" id="A0A2G5HA28"/>
<organism evidence="2 4">
    <name type="scientific">Cercospora beticola</name>
    <name type="common">Sugarbeet leaf spot fungus</name>
    <dbReference type="NCBI Taxonomy" id="122368"/>
    <lineage>
        <taxon>Eukaryota</taxon>
        <taxon>Fungi</taxon>
        <taxon>Dikarya</taxon>
        <taxon>Ascomycota</taxon>
        <taxon>Pezizomycotina</taxon>
        <taxon>Dothideomycetes</taxon>
        <taxon>Dothideomycetidae</taxon>
        <taxon>Mycosphaerellales</taxon>
        <taxon>Mycosphaerellaceae</taxon>
        <taxon>Cercospora</taxon>
    </lineage>
</organism>
<gene>
    <name evidence="2" type="ORF">CB0940_07956</name>
    <name evidence="3" type="ORF">RHO25_013203</name>
</gene>
<reference evidence="2 4" key="1">
    <citation type="submission" date="2015-10" db="EMBL/GenBank/DDBJ databases">
        <title>The cercosporin biosynthetic gene cluster was horizontally transferred to several fungal lineages and shown to be expanded in Cercospora beticola based on microsynteny with recipient genomes.</title>
        <authorList>
            <person name="De Jonge R."/>
            <person name="Ebert M.K."/>
            <person name="Suttle J.C."/>
            <person name="Jurick Ii W.M."/>
            <person name="Secor G.A."/>
            <person name="Thomma B.P."/>
            <person name="Van De Peer Y."/>
            <person name="Bolton M.D."/>
        </authorList>
    </citation>
    <scope>NUCLEOTIDE SEQUENCE [LARGE SCALE GENOMIC DNA]</scope>
    <source>
        <strain evidence="2 4">09-40</strain>
    </source>
</reference>
<evidence type="ECO:0000313" key="2">
    <source>
        <dbReference type="EMBL" id="PIA89395.1"/>
    </source>
</evidence>
<protein>
    <submittedName>
        <fullName evidence="2">Uncharacterized protein</fullName>
    </submittedName>
</protein>
<dbReference type="EMBL" id="CP134193">
    <property type="protein sequence ID" value="WPB08537.1"/>
    <property type="molecule type" value="Genomic_DNA"/>
</dbReference>
<evidence type="ECO:0000313" key="4">
    <source>
        <dbReference type="Proteomes" id="UP000230605"/>
    </source>
</evidence>
<keyword evidence="1" id="KW-0812">Transmembrane</keyword>
<accession>A0A2G5HA28</accession>
<keyword evidence="1" id="KW-1133">Transmembrane helix</keyword>
<evidence type="ECO:0000313" key="5">
    <source>
        <dbReference type="Proteomes" id="UP001302367"/>
    </source>
</evidence>
<keyword evidence="1" id="KW-0472">Membrane</keyword>